<organism evidence="3 4">
    <name type="scientific">Halanaerobacter jeridensis</name>
    <dbReference type="NCBI Taxonomy" id="706427"/>
    <lineage>
        <taxon>Bacteria</taxon>
        <taxon>Bacillati</taxon>
        <taxon>Bacillota</taxon>
        <taxon>Clostridia</taxon>
        <taxon>Halanaerobiales</taxon>
        <taxon>Halobacteroidaceae</taxon>
        <taxon>Halanaerobacter</taxon>
    </lineage>
</organism>
<dbReference type="InterPro" id="IPR052163">
    <property type="entry name" value="DGC-Regulatory_Protein"/>
</dbReference>
<evidence type="ECO:0000256" key="1">
    <source>
        <dbReference type="SAM" id="Phobius"/>
    </source>
</evidence>
<sequence>MNNNIVFKGVVNHLIMNHNRQEKTNRKGYPEISNPWFVVSVIITISLIAILAWNVVHSYLIIRDIEKRELALKKATGTLLFHNKSLEMAVFMAASTGDLRWEDNYEKHKSKLNDVISKINRLSEANKVSREIKRVKKQLKTNNKIENKAFALISRGDKPKAKKLLKGWTYTKNQLGIKEATEQVQTILNRRVEKTIAVERRVIFFLAIIVVSSIVILIISWYVSINRWRKNVKERKAKEQEIRFLSYHDSLTELYNRRYFREVGQDKVSKIESNSQSIAVIMVDIDNFKAINDNYGHNIGDLVLKKTAAYLKDVFAEHGIVSRWGGDEFTIIIHFNKKKEIKKMINELMSYFNEPLMIKQSKLFISISVGISVYPKDGTKLEKLIKNADNAMYRAKKDQKRGLFYS</sequence>
<dbReference type="Pfam" id="PF00990">
    <property type="entry name" value="GGDEF"/>
    <property type="match status" value="1"/>
</dbReference>
<dbReference type="EMBL" id="JAFBDQ010000009">
    <property type="protein sequence ID" value="MBM7557057.1"/>
    <property type="molecule type" value="Genomic_DNA"/>
</dbReference>
<dbReference type="FunFam" id="3.30.70.270:FF:000001">
    <property type="entry name" value="Diguanylate cyclase domain protein"/>
    <property type="match status" value="1"/>
</dbReference>
<dbReference type="SMART" id="SM00267">
    <property type="entry name" value="GGDEF"/>
    <property type="match status" value="1"/>
</dbReference>
<dbReference type="PANTHER" id="PTHR46663">
    <property type="entry name" value="DIGUANYLATE CYCLASE DGCT-RELATED"/>
    <property type="match status" value="1"/>
</dbReference>
<reference evidence="3" key="1">
    <citation type="submission" date="2021-01" db="EMBL/GenBank/DDBJ databases">
        <title>Genomic Encyclopedia of Type Strains, Phase IV (KMG-IV): sequencing the most valuable type-strain genomes for metagenomic binning, comparative biology and taxonomic classification.</title>
        <authorList>
            <person name="Goeker M."/>
        </authorList>
    </citation>
    <scope>NUCLEOTIDE SEQUENCE</scope>
    <source>
        <strain evidence="3">DSM 23230</strain>
    </source>
</reference>
<keyword evidence="1" id="KW-1133">Transmembrane helix</keyword>
<gene>
    <name evidence="3" type="ORF">JOC47_001911</name>
</gene>
<feature type="domain" description="GGDEF" evidence="2">
    <location>
        <begin position="276"/>
        <end position="406"/>
    </location>
</feature>
<keyword evidence="1" id="KW-0472">Membrane</keyword>
<protein>
    <submittedName>
        <fullName evidence="3">Diguanylate cyclase (GGDEF)-like protein</fullName>
    </submittedName>
</protein>
<name>A0A938XWR4_9FIRM</name>
<evidence type="ECO:0000259" key="2">
    <source>
        <dbReference type="PROSITE" id="PS50887"/>
    </source>
</evidence>
<accession>A0A938XWR4</accession>
<feature type="transmembrane region" description="Helical" evidence="1">
    <location>
        <begin position="36"/>
        <end position="62"/>
    </location>
</feature>
<dbReference type="NCBIfam" id="TIGR00254">
    <property type="entry name" value="GGDEF"/>
    <property type="match status" value="1"/>
</dbReference>
<dbReference type="InterPro" id="IPR000160">
    <property type="entry name" value="GGDEF_dom"/>
</dbReference>
<keyword evidence="4" id="KW-1185">Reference proteome</keyword>
<keyword evidence="1" id="KW-0812">Transmembrane</keyword>
<feature type="transmembrane region" description="Helical" evidence="1">
    <location>
        <begin position="202"/>
        <end position="223"/>
    </location>
</feature>
<comment type="caution">
    <text evidence="3">The sequence shown here is derived from an EMBL/GenBank/DDBJ whole genome shotgun (WGS) entry which is preliminary data.</text>
</comment>
<dbReference type="SUPFAM" id="SSF55073">
    <property type="entry name" value="Nucleotide cyclase"/>
    <property type="match status" value="1"/>
</dbReference>
<dbReference type="PANTHER" id="PTHR46663:SF2">
    <property type="entry name" value="GGDEF DOMAIN-CONTAINING PROTEIN"/>
    <property type="match status" value="1"/>
</dbReference>
<proteinExistence type="predicted"/>
<dbReference type="Proteomes" id="UP000774000">
    <property type="component" value="Unassembled WGS sequence"/>
</dbReference>
<dbReference type="InterPro" id="IPR029787">
    <property type="entry name" value="Nucleotide_cyclase"/>
</dbReference>
<dbReference type="Gene3D" id="3.30.70.270">
    <property type="match status" value="1"/>
</dbReference>
<evidence type="ECO:0000313" key="3">
    <source>
        <dbReference type="EMBL" id="MBM7557057.1"/>
    </source>
</evidence>
<dbReference type="InterPro" id="IPR043128">
    <property type="entry name" value="Rev_trsase/Diguanyl_cyclase"/>
</dbReference>
<dbReference type="RefSeq" id="WP_204701826.1">
    <property type="nucleotide sequence ID" value="NZ_JAFBDQ010000009.1"/>
</dbReference>
<dbReference type="PROSITE" id="PS50887">
    <property type="entry name" value="GGDEF"/>
    <property type="match status" value="1"/>
</dbReference>
<evidence type="ECO:0000313" key="4">
    <source>
        <dbReference type="Proteomes" id="UP000774000"/>
    </source>
</evidence>
<dbReference type="AlphaFoldDB" id="A0A938XWR4"/>
<dbReference type="CDD" id="cd01949">
    <property type="entry name" value="GGDEF"/>
    <property type="match status" value="1"/>
</dbReference>